<reference evidence="1" key="1">
    <citation type="submission" date="2021-05" db="EMBL/GenBank/DDBJ databases">
        <authorList>
            <person name="Scholz U."/>
            <person name="Mascher M."/>
            <person name="Fiebig A."/>
        </authorList>
    </citation>
    <scope>NUCLEOTIDE SEQUENCE [LARGE SCALE GENOMIC DNA]</scope>
</reference>
<keyword evidence="2" id="KW-1185">Reference proteome</keyword>
<evidence type="ECO:0000313" key="2">
    <source>
        <dbReference type="Proteomes" id="UP001732700"/>
    </source>
</evidence>
<accession>A0ACD6AHG3</accession>
<evidence type="ECO:0000313" key="1">
    <source>
        <dbReference type="EnsemblPlants" id="AVESA.00010b.r2.7DG1357820.1.CDS"/>
    </source>
</evidence>
<proteinExistence type="predicted"/>
<reference evidence="1" key="2">
    <citation type="submission" date="2025-09" db="UniProtKB">
        <authorList>
            <consortium name="EnsemblPlants"/>
        </authorList>
    </citation>
    <scope>IDENTIFICATION</scope>
</reference>
<name>A0ACD6AHG3_AVESA</name>
<sequence>MPLLGVLFPGLVWFLYLFCFFCCLPLAICDETENDREALLCFKSKLSSPGRVFASWSNKASSEHCSWHGITCSALPPRRVIALELESEGITGSLLPCVANLTSLRRIQLSNNSFHGSIPSELGLLGRLNNLNLSMNNLEGNIPSELSACSQLQILGLCKNSLHGEIPPSLTQCKHLQEINLSNNKLQGTIPSAFGNLPELRRLILASNRLTGTIPSSLGSSHSLIHVDIGMNSLTGVIPESLANSSSLQVLRLMTNNLTGELPKCLFNTSSLIAICLQQNSLVGSIPSVTNTNSHIKYLYLRHNYLSGKIPSSLGNLSSLLHLRLTDNNLVGSIPESLGHIQQLQILTFNLNNLSGSVPPSLFNMSSLTFLAIANNSLVGKLPSNIGYTLPNIQGLILSTNKFDGSIPASLLKAYNLSQLYLYNNSFTGFIPSFGSLSSLEELDLSYNKLKAGDWGFISSLSNCSRLTMLKLDGNNLQGSLPSSIGNLSSSLQIFFLRNNKISGPIPPEIGNLKGLSWLVMDYNLLTGNIPPTIGNLYSMVYLSFAQNELSGEIPDTIGNLVQLSSLTLHKNNLTGKIPASIGRCTQLQELNLAHNSLYGSIPRSIFKIYSLSIELDLSNNYLTEGIPDEVGSLINLNKLSISNNRLSGNIPSALGQCVVLEYLEMESNFFVGGIPQSFVKLASIKSMDISRNSLYGKIPEFLTTLSFLENLNVSFNKFYGEAPRGGIFDNVSAVSMQGNDHLCASVQTGGMPLCSPPADRKQKHKSLVLVLKIVVPLLVTILILSCIAIIYQRKRVQGNKHLEKLNKHIAKISYEDIVRATSKFSSANLIGSGSFGMVYKGRLKFQEDQVAIKIFNLDIYGAQRSFIAECEALRNVRHRNLVKVVTSCSSVDSIGADFKALVFQYMPNGDLEMWLNPKALEHGERNILTLGQRINIGLDLAFALDYLHNHCAPPLIHCDLKPSNILLDHNMVAYVTDFGLARFVFTASNAYQDTSTSLACLKGSIGYIPPEYGLSKEISTKGDVYSFGVLLLQMITGCSPTDEKLKDGIGLHEFVDRASTKNIHEVVDPTMLQDDRRATDILKNCVTPLVRIGLSCSMTSPKERPDMGQVSTEILRIKHMASHMGL</sequence>
<dbReference type="Proteomes" id="UP001732700">
    <property type="component" value="Chromosome 7D"/>
</dbReference>
<organism evidence="1 2">
    <name type="scientific">Avena sativa</name>
    <name type="common">Oat</name>
    <dbReference type="NCBI Taxonomy" id="4498"/>
    <lineage>
        <taxon>Eukaryota</taxon>
        <taxon>Viridiplantae</taxon>
        <taxon>Streptophyta</taxon>
        <taxon>Embryophyta</taxon>
        <taxon>Tracheophyta</taxon>
        <taxon>Spermatophyta</taxon>
        <taxon>Magnoliopsida</taxon>
        <taxon>Liliopsida</taxon>
        <taxon>Poales</taxon>
        <taxon>Poaceae</taxon>
        <taxon>BOP clade</taxon>
        <taxon>Pooideae</taxon>
        <taxon>Poodae</taxon>
        <taxon>Poeae</taxon>
        <taxon>Poeae Chloroplast Group 1 (Aveneae type)</taxon>
        <taxon>Aveninae</taxon>
        <taxon>Avena</taxon>
    </lineage>
</organism>
<protein>
    <submittedName>
        <fullName evidence="1">Uncharacterized protein</fullName>
    </submittedName>
</protein>
<dbReference type="EnsemblPlants" id="AVESA.00010b.r2.7DG1357820.1">
    <property type="protein sequence ID" value="AVESA.00010b.r2.7DG1357820.1.CDS"/>
    <property type="gene ID" value="AVESA.00010b.r2.7DG1357820"/>
</dbReference>